<evidence type="ECO:0000313" key="2">
    <source>
        <dbReference type="Proteomes" id="UP001216733"/>
    </source>
</evidence>
<evidence type="ECO:0000313" key="1">
    <source>
        <dbReference type="EMBL" id="WEU80559.1"/>
    </source>
</evidence>
<name>A0AAF0D7T1_9CAUD</name>
<dbReference type="Proteomes" id="UP001216733">
    <property type="component" value="Segment"/>
</dbReference>
<proteinExistence type="predicted"/>
<keyword evidence="2" id="KW-1185">Reference proteome</keyword>
<reference evidence="1" key="1">
    <citation type="submission" date="2023-03" db="EMBL/GenBank/DDBJ databases">
        <title>A hybrid and poly-polish workflow for the complete and accurate assembly of phage genomes: a case study of ten przondoviruses.</title>
        <authorList>
            <person name="Elek C.K.A."/>
            <person name="Adriaenssens E.M."/>
        </authorList>
    </citation>
    <scope>NUCLEOTIDE SEQUENCE</scope>
</reference>
<dbReference type="EMBL" id="OQ579031">
    <property type="protein sequence ID" value="WEU80559.1"/>
    <property type="molecule type" value="Genomic_DNA"/>
</dbReference>
<protein>
    <submittedName>
        <fullName evidence="1">Uncharacterized protein</fullName>
    </submittedName>
</protein>
<gene>
    <name evidence="1" type="ORF">FBLNLFFT_0013</name>
</gene>
<organism evidence="1 2">
    <name type="scientific">Klebsiella phage Amrap</name>
    <dbReference type="NCBI Taxonomy" id="3018530"/>
    <lineage>
        <taxon>Viruses</taxon>
        <taxon>Duplodnaviria</taxon>
        <taxon>Heunggongvirae</taxon>
        <taxon>Uroviricota</taxon>
        <taxon>Caudoviricetes</taxon>
        <taxon>Autographivirales</taxon>
        <taxon>Autotranscriptaviridae</taxon>
        <taxon>Studiervirinae</taxon>
        <taxon>Przondovirus</taxon>
        <taxon>Przondovirus amrap</taxon>
    </lineage>
</organism>
<sequence>MEVIRTHYRQTQGHRIPVAFMIAYCTLNEHYTSETSL</sequence>
<accession>A0AAF0D7T1</accession>